<reference evidence="2" key="1">
    <citation type="submission" date="2020-12" db="UniProtKB">
        <authorList>
            <consortium name="WormBaseParasite"/>
        </authorList>
    </citation>
    <scope>IDENTIFICATION</scope>
    <source>
        <strain evidence="2">MHco3</strain>
    </source>
</reference>
<keyword evidence="1" id="KW-1185">Reference proteome</keyword>
<evidence type="ECO:0000313" key="2">
    <source>
        <dbReference type="WBParaSite" id="HCON_00151410-00001"/>
    </source>
</evidence>
<evidence type="ECO:0000313" key="1">
    <source>
        <dbReference type="Proteomes" id="UP000025227"/>
    </source>
</evidence>
<sequence length="69" mass="7830">VISGEYRERACIGTREGYAPLPRRYYVFTATRQCRVRDCIGTVCHLLIAGSVQQREDTLHCHAAITFSL</sequence>
<protein>
    <submittedName>
        <fullName evidence="2">PID domain-containing protein</fullName>
    </submittedName>
</protein>
<organism evidence="1 2">
    <name type="scientific">Haemonchus contortus</name>
    <name type="common">Barber pole worm</name>
    <dbReference type="NCBI Taxonomy" id="6289"/>
    <lineage>
        <taxon>Eukaryota</taxon>
        <taxon>Metazoa</taxon>
        <taxon>Ecdysozoa</taxon>
        <taxon>Nematoda</taxon>
        <taxon>Chromadorea</taxon>
        <taxon>Rhabditida</taxon>
        <taxon>Rhabditina</taxon>
        <taxon>Rhabditomorpha</taxon>
        <taxon>Strongyloidea</taxon>
        <taxon>Trichostrongylidae</taxon>
        <taxon>Haemonchus</taxon>
    </lineage>
</organism>
<name>A0A7I4YWT4_HAECO</name>
<dbReference type="AlphaFoldDB" id="A0A7I4YWT4"/>
<accession>A0A7I4YWT4</accession>
<dbReference type="WBParaSite" id="HCON_00151410-00001">
    <property type="protein sequence ID" value="HCON_00151410-00001"/>
    <property type="gene ID" value="HCON_00151410"/>
</dbReference>
<dbReference type="Proteomes" id="UP000025227">
    <property type="component" value="Unplaced"/>
</dbReference>
<proteinExistence type="predicted"/>